<accession>A0ABT0WMG9</accession>
<keyword evidence="1" id="KW-1133">Transmembrane helix</keyword>
<evidence type="ECO:0000313" key="3">
    <source>
        <dbReference type="Proteomes" id="UP001202243"/>
    </source>
</evidence>
<dbReference type="RefSeq" id="WP_251348445.1">
    <property type="nucleotide sequence ID" value="NZ_JAMQGR010000001.1"/>
</dbReference>
<gene>
    <name evidence="2" type="ORF">NCG91_02580</name>
</gene>
<name>A0ABT0WMG9_9BURK</name>
<protein>
    <submittedName>
        <fullName evidence="2">Uncharacterized protein</fullName>
    </submittedName>
</protein>
<evidence type="ECO:0000256" key="1">
    <source>
        <dbReference type="SAM" id="Phobius"/>
    </source>
</evidence>
<evidence type="ECO:0000313" key="2">
    <source>
        <dbReference type="EMBL" id="MCM2564467.1"/>
    </source>
</evidence>
<keyword evidence="3" id="KW-1185">Reference proteome</keyword>
<dbReference type="Proteomes" id="UP001202243">
    <property type="component" value="Unassembled WGS sequence"/>
</dbReference>
<reference evidence="2 3" key="1">
    <citation type="submission" date="2022-06" db="EMBL/GenBank/DDBJ databases">
        <title>Janthinobacterium kumbetensis sp. nov., isolated from spring water in Turkey.</title>
        <authorList>
            <person name="Inan Bektas K."/>
            <person name="Belduz A.A."/>
            <person name="Canakci S."/>
            <person name="Nalcaoglu A."/>
            <person name="Ceylan E."/>
            <person name="Kati H."/>
        </authorList>
    </citation>
    <scope>NUCLEOTIDE SEQUENCE [LARGE SCALE GENOMIC DNA]</scope>
    <source>
        <strain evidence="2 3">GK</strain>
    </source>
</reference>
<feature type="transmembrane region" description="Helical" evidence="1">
    <location>
        <begin position="61"/>
        <end position="78"/>
    </location>
</feature>
<dbReference type="EMBL" id="JAMQGR010000001">
    <property type="protein sequence ID" value="MCM2564467.1"/>
    <property type="molecule type" value="Genomic_DNA"/>
</dbReference>
<keyword evidence="1" id="KW-0472">Membrane</keyword>
<organism evidence="2 3">
    <name type="scientific">Janthinobacterium kumbetense</name>
    <dbReference type="NCBI Taxonomy" id="2950280"/>
    <lineage>
        <taxon>Bacteria</taxon>
        <taxon>Pseudomonadati</taxon>
        <taxon>Pseudomonadota</taxon>
        <taxon>Betaproteobacteria</taxon>
        <taxon>Burkholderiales</taxon>
        <taxon>Oxalobacteraceae</taxon>
        <taxon>Janthinobacterium</taxon>
    </lineage>
</organism>
<proteinExistence type="predicted"/>
<sequence length="86" mass="9956">MMFDIKNSKNVVLDDNKNKGADFAKIENVENFSARSNVSEEVQNIDAGGWRKWFSSTLSQLLASLLLLIIIYFVYRYYPEIKNVMT</sequence>
<comment type="caution">
    <text evidence="2">The sequence shown here is derived from an EMBL/GenBank/DDBJ whole genome shotgun (WGS) entry which is preliminary data.</text>
</comment>
<keyword evidence="1" id="KW-0812">Transmembrane</keyword>